<accession>A0A8B7D0D0</accession>
<keyword evidence="3 6" id="KW-0677">Repeat</keyword>
<dbReference type="InterPro" id="IPR036322">
    <property type="entry name" value="WD40_repeat_dom_sf"/>
</dbReference>
<evidence type="ECO:0000256" key="3">
    <source>
        <dbReference type="ARBA" id="ARBA00022737"/>
    </source>
</evidence>
<keyword evidence="8" id="KW-1185">Reference proteome</keyword>
<name>A0A8B7D0D0_PHODC</name>
<evidence type="ECO:0000256" key="4">
    <source>
        <dbReference type="ARBA" id="ARBA00034298"/>
    </source>
</evidence>
<evidence type="ECO:0000256" key="6">
    <source>
        <dbReference type="RuleBase" id="RU331113"/>
    </source>
</evidence>
<dbReference type="PIRSF" id="PIRSF037309">
    <property type="entry name" value="PP2A_PR55"/>
    <property type="match status" value="1"/>
</dbReference>
<gene>
    <name evidence="9" type="primary">LOC103721824</name>
</gene>
<dbReference type="InterPro" id="IPR000009">
    <property type="entry name" value="PP2A_PR55"/>
</dbReference>
<dbReference type="RefSeq" id="XP_008810400.2">
    <property type="nucleotide sequence ID" value="XM_008812178.4"/>
</dbReference>
<evidence type="ECO:0000256" key="2">
    <source>
        <dbReference type="ARBA" id="ARBA00022574"/>
    </source>
</evidence>
<comment type="function">
    <text evidence="4">The B regulatory subunit may modulate substrate selectivity and catalytic activity, and may also direct the localization of the catalytic enzyme to a particular subcellular compartment.</text>
</comment>
<dbReference type="InterPro" id="IPR018067">
    <property type="entry name" value="PP2A_PR55_CS"/>
</dbReference>
<dbReference type="FunFam" id="2.130.10.10:FF:000569">
    <property type="entry name" value="Serine/threonine-protein phosphatase 2A 55 kDa regulatory subunit B"/>
    <property type="match status" value="1"/>
</dbReference>
<dbReference type="InterPro" id="IPR015943">
    <property type="entry name" value="WD40/YVTN_repeat-like_dom_sf"/>
</dbReference>
<dbReference type="Pfam" id="PF00400">
    <property type="entry name" value="WD40"/>
    <property type="match status" value="1"/>
</dbReference>
<dbReference type="AlphaFoldDB" id="A0A8B7D0D0"/>
<sequence length="478" mass="53622">MNGKGPVDAGPPEAPPALEWKFSQVFGERSAGEEVQEVDIISAIEFDKSGDHLATGDRGGRVVLFERTDVRSHGCRRDLERLDYPVSRHPEFRYKTEFQSHEPEFDYLKSLEIEEKINKIRWCQAANGALFLLSTNDKTIKFWKVQEKKVKKISDMNLDPSQATGNDSAASSSTASPRVPSQETSLVAKCRRIYAHAHDYHINSISNNSDGETFISADDLRINLWNLEISNQSFNIVDVKPANMEDLTEVITSAEFHPIHCNTLAYSSSKGSIRLLDLRQSALCDNHSQLFEEHEASSSRSFFTEIIASISDIKFGKDGRHILSRDYMMLKLWDINMDSGPVATFQVHEYLRPKLCDLYENDSIFDKFECCLSGDGLRVATGSYSNLFRVFGCVAGSTEATTLEASKNPMRRQVQNPARSARSLSSLTRVVRRGAESPGIDANGNSYDFTTKLLHLAWHPTENLIACAAANSLYMYYA</sequence>
<dbReference type="PRINTS" id="PR00600">
    <property type="entry name" value="PP2APR55"/>
</dbReference>
<dbReference type="PROSITE" id="PS01025">
    <property type="entry name" value="PR55_2"/>
    <property type="match status" value="1"/>
</dbReference>
<proteinExistence type="inferred from homology"/>
<protein>
    <recommendedName>
        <fullName evidence="6">Serine/threonine-protein phosphatase 2A 55 kDa regulatory subunit B</fullName>
    </recommendedName>
</protein>
<dbReference type="GO" id="GO:0019888">
    <property type="term" value="F:protein phosphatase regulator activity"/>
    <property type="evidence" value="ECO:0007669"/>
    <property type="project" value="InterPro"/>
</dbReference>
<dbReference type="GeneID" id="103721824"/>
<dbReference type="PANTHER" id="PTHR11871">
    <property type="entry name" value="PROTEIN PHOSPHATASE PP2A REGULATORY SUBUNIT B"/>
    <property type="match status" value="1"/>
</dbReference>
<dbReference type="Proteomes" id="UP000228380">
    <property type="component" value="Chromosome 4"/>
</dbReference>
<keyword evidence="2 6" id="KW-0853">WD repeat</keyword>
<reference evidence="8" key="1">
    <citation type="journal article" date="2019" name="Nat. Commun.">
        <title>Genome-wide association mapping of date palm fruit traits.</title>
        <authorList>
            <person name="Hazzouri K.M."/>
            <person name="Gros-Balthazard M."/>
            <person name="Flowers J.M."/>
            <person name="Copetti D."/>
            <person name="Lemansour A."/>
            <person name="Lebrun M."/>
            <person name="Masmoudi K."/>
            <person name="Ferrand S."/>
            <person name="Dhar M.I."/>
            <person name="Fresquez Z.A."/>
            <person name="Rosas U."/>
            <person name="Zhang J."/>
            <person name="Talag J."/>
            <person name="Lee S."/>
            <person name="Kudrna D."/>
            <person name="Powell R.F."/>
            <person name="Leitch I.J."/>
            <person name="Krueger R.R."/>
            <person name="Wing R.A."/>
            <person name="Amiri K.M.A."/>
            <person name="Purugganan M.D."/>
        </authorList>
    </citation>
    <scope>NUCLEOTIDE SEQUENCE [LARGE SCALE GENOMIC DNA]</scope>
    <source>
        <strain evidence="8">cv. Khalas</strain>
    </source>
</reference>
<evidence type="ECO:0000256" key="7">
    <source>
        <dbReference type="SAM" id="MobiDB-lite"/>
    </source>
</evidence>
<organism evidence="8 9">
    <name type="scientific">Phoenix dactylifera</name>
    <name type="common">Date palm</name>
    <dbReference type="NCBI Taxonomy" id="42345"/>
    <lineage>
        <taxon>Eukaryota</taxon>
        <taxon>Viridiplantae</taxon>
        <taxon>Streptophyta</taxon>
        <taxon>Embryophyta</taxon>
        <taxon>Tracheophyta</taxon>
        <taxon>Spermatophyta</taxon>
        <taxon>Magnoliopsida</taxon>
        <taxon>Liliopsida</taxon>
        <taxon>Arecaceae</taxon>
        <taxon>Coryphoideae</taxon>
        <taxon>Phoeniceae</taxon>
        <taxon>Phoenix</taxon>
    </lineage>
</organism>
<dbReference type="SUPFAM" id="SSF50978">
    <property type="entry name" value="WD40 repeat-like"/>
    <property type="match status" value="1"/>
</dbReference>
<dbReference type="PROSITE" id="PS01024">
    <property type="entry name" value="PR55_1"/>
    <property type="match status" value="1"/>
</dbReference>
<dbReference type="SMART" id="SM00320">
    <property type="entry name" value="WD40"/>
    <property type="match status" value="5"/>
</dbReference>
<reference evidence="9" key="2">
    <citation type="submission" date="2025-08" db="UniProtKB">
        <authorList>
            <consortium name="RefSeq"/>
        </authorList>
    </citation>
    <scope>IDENTIFICATION</scope>
    <source>
        <tissue evidence="9">Young leaves</tissue>
    </source>
</reference>
<evidence type="ECO:0000313" key="8">
    <source>
        <dbReference type="Proteomes" id="UP000228380"/>
    </source>
</evidence>
<feature type="region of interest" description="Disordered" evidence="7">
    <location>
        <begin position="156"/>
        <end position="183"/>
    </location>
</feature>
<dbReference type="Gene3D" id="2.130.10.10">
    <property type="entry name" value="YVTN repeat-like/Quinoprotein amine dehydrogenase"/>
    <property type="match status" value="1"/>
</dbReference>
<feature type="compositionally biased region" description="Polar residues" evidence="7">
    <location>
        <begin position="159"/>
        <end position="183"/>
    </location>
</feature>
<evidence type="ECO:0000256" key="1">
    <source>
        <dbReference type="ARBA" id="ARBA00008259"/>
    </source>
</evidence>
<evidence type="ECO:0000313" key="9">
    <source>
        <dbReference type="RefSeq" id="XP_008810400.2"/>
    </source>
</evidence>
<dbReference type="GO" id="GO:0000159">
    <property type="term" value="C:protein phosphatase type 2A complex"/>
    <property type="evidence" value="ECO:0007669"/>
    <property type="project" value="UniProtKB-UniRule"/>
</dbReference>
<dbReference type="InterPro" id="IPR001680">
    <property type="entry name" value="WD40_rpt"/>
</dbReference>
<comment type="subunit">
    <text evidence="5">PP2A consists of a common heteromeric enzyme, composed of a catalytic subunit (subunits C), a constant regulatory subunit (subunit A), and a variety of regulatory subunits such as subunits B (the R2/B/PR55/B55, R3/B''/PR72/PR130/PR59 and R5/B'/B56 families).</text>
</comment>
<comment type="similarity">
    <text evidence="1 6">Belongs to the phosphatase 2A regulatory subunit B family.</text>
</comment>
<dbReference type="FunFam" id="2.130.10.10:FF:000609">
    <property type="entry name" value="Serine/threonine-protein phosphatase 2A 55 kDa regulatory subunit B"/>
    <property type="match status" value="1"/>
</dbReference>
<evidence type="ECO:0000256" key="5">
    <source>
        <dbReference type="ARBA" id="ARBA00062497"/>
    </source>
</evidence>